<reference evidence="2 3" key="1">
    <citation type="submission" date="2022-03" db="EMBL/GenBank/DDBJ databases">
        <authorList>
            <person name="Jo J.-H."/>
            <person name="Im W.-T."/>
        </authorList>
    </citation>
    <scope>NUCLEOTIDE SEQUENCE [LARGE SCALE GENOMIC DNA]</scope>
    <source>
        <strain evidence="2 3">SM33</strain>
    </source>
</reference>
<name>A0ABS9VIP5_9SPHN</name>
<protein>
    <submittedName>
        <fullName evidence="2">Uncharacterized protein</fullName>
    </submittedName>
</protein>
<dbReference type="EMBL" id="JAKZHW010000001">
    <property type="protein sequence ID" value="MCH8614842.1"/>
    <property type="molecule type" value="Genomic_DNA"/>
</dbReference>
<comment type="caution">
    <text evidence="2">The sequence shown here is derived from an EMBL/GenBank/DDBJ whole genome shotgun (WGS) entry which is preliminary data.</text>
</comment>
<keyword evidence="1" id="KW-1133">Transmembrane helix</keyword>
<evidence type="ECO:0000256" key="1">
    <source>
        <dbReference type="SAM" id="Phobius"/>
    </source>
</evidence>
<keyword evidence="3" id="KW-1185">Reference proteome</keyword>
<keyword evidence="1" id="KW-0812">Transmembrane</keyword>
<proteinExistence type="predicted"/>
<dbReference type="RefSeq" id="WP_241445453.1">
    <property type="nucleotide sequence ID" value="NZ_JAKZHW010000001.1"/>
</dbReference>
<sequence length="89" mass="9951">MRLLLVRPRNSGVTPTPTLRLWFVARLASYFAAPILAFFWLVALPFRSPWSGIAGRAFLLLLAFNALIGLIGYSTINTALLFARLRRSS</sequence>
<feature type="transmembrane region" description="Helical" evidence="1">
    <location>
        <begin position="58"/>
        <end position="83"/>
    </location>
</feature>
<evidence type="ECO:0000313" key="2">
    <source>
        <dbReference type="EMBL" id="MCH8614842.1"/>
    </source>
</evidence>
<gene>
    <name evidence="2" type="ORF">LZ016_01805</name>
</gene>
<organism evidence="2 3">
    <name type="scientific">Sphingomonas telluris</name>
    <dbReference type="NCBI Taxonomy" id="2907998"/>
    <lineage>
        <taxon>Bacteria</taxon>
        <taxon>Pseudomonadati</taxon>
        <taxon>Pseudomonadota</taxon>
        <taxon>Alphaproteobacteria</taxon>
        <taxon>Sphingomonadales</taxon>
        <taxon>Sphingomonadaceae</taxon>
        <taxon>Sphingomonas</taxon>
    </lineage>
</organism>
<feature type="transmembrane region" description="Helical" evidence="1">
    <location>
        <begin position="21"/>
        <end position="46"/>
    </location>
</feature>
<dbReference type="Proteomes" id="UP001203058">
    <property type="component" value="Unassembled WGS sequence"/>
</dbReference>
<evidence type="ECO:0000313" key="3">
    <source>
        <dbReference type="Proteomes" id="UP001203058"/>
    </source>
</evidence>
<keyword evidence="1" id="KW-0472">Membrane</keyword>
<accession>A0ABS9VIP5</accession>